<dbReference type="SUPFAM" id="SSF51735">
    <property type="entry name" value="NAD(P)-binding Rossmann-fold domains"/>
    <property type="match status" value="1"/>
</dbReference>
<reference evidence="6" key="1">
    <citation type="submission" date="2016-09" db="EMBL/GenBank/DDBJ databases">
        <authorList>
            <person name="Strepis N."/>
        </authorList>
    </citation>
    <scope>NUCLEOTIDE SEQUENCE [LARGE SCALE GENOMIC DNA]</scope>
</reference>
<dbReference type="SMART" id="SM00822">
    <property type="entry name" value="PKS_KR"/>
    <property type="match status" value="1"/>
</dbReference>
<name>A0A1M4S2D7_9ACTO</name>
<feature type="domain" description="Ketoreductase" evidence="4">
    <location>
        <begin position="23"/>
        <end position="200"/>
    </location>
</feature>
<evidence type="ECO:0000259" key="4">
    <source>
        <dbReference type="SMART" id="SM00822"/>
    </source>
</evidence>
<dbReference type="CDD" id="cd05233">
    <property type="entry name" value="SDR_c"/>
    <property type="match status" value="1"/>
</dbReference>
<dbReference type="PANTHER" id="PTHR44196">
    <property type="entry name" value="DEHYDROGENASE/REDUCTASE SDR FAMILY MEMBER 7B"/>
    <property type="match status" value="1"/>
</dbReference>
<dbReference type="PRINTS" id="PR00080">
    <property type="entry name" value="SDRFAMILY"/>
</dbReference>
<dbReference type="InterPro" id="IPR002347">
    <property type="entry name" value="SDR_fam"/>
</dbReference>
<evidence type="ECO:0000256" key="3">
    <source>
        <dbReference type="RuleBase" id="RU000363"/>
    </source>
</evidence>
<sequence length="285" mass="30471">MTAARNRAAGRRSHGRRLNLDEAVVLLTGATGGLGTDLARELHRHGARIALVGRSQERLAALAAELGGPDRALALQGNVAELAQLEGVAARTADHFGRIDVVIAGAGTDTADTLEDVDPRAFERDIDTNLTAVWRTFRATLPYVRRTRGHLVAVSSLAAFVHSPMQSSYAASKAGVVALCNSLRLELAGSGVTVGSVHPTFFDTPMQATLRENAALTAAWGGYRGVFTPVDRDQVVKEIVRSINRRARTTVVPRRYSFAALAPGLLQRLLETGPLRPHVKGNPHA</sequence>
<proteinExistence type="inferred from homology"/>
<keyword evidence="6" id="KW-1185">Reference proteome</keyword>
<dbReference type="AlphaFoldDB" id="A0A1M4S2D7"/>
<dbReference type="PRINTS" id="PR00081">
    <property type="entry name" value="GDHRDH"/>
</dbReference>
<organism evidence="5 6">
    <name type="scientific">Actinomyces glycerinitolerans</name>
    <dbReference type="NCBI Taxonomy" id="1892869"/>
    <lineage>
        <taxon>Bacteria</taxon>
        <taxon>Bacillati</taxon>
        <taxon>Actinomycetota</taxon>
        <taxon>Actinomycetes</taxon>
        <taxon>Actinomycetales</taxon>
        <taxon>Actinomycetaceae</taxon>
        <taxon>Actinomyces</taxon>
    </lineage>
</organism>
<comment type="similarity">
    <text evidence="1 3">Belongs to the short-chain dehydrogenases/reductases (SDR) family.</text>
</comment>
<dbReference type="PROSITE" id="PS00061">
    <property type="entry name" value="ADH_SHORT"/>
    <property type="match status" value="1"/>
</dbReference>
<evidence type="ECO:0000256" key="2">
    <source>
        <dbReference type="ARBA" id="ARBA00023002"/>
    </source>
</evidence>
<dbReference type="GO" id="GO:0016020">
    <property type="term" value="C:membrane"/>
    <property type="evidence" value="ECO:0007669"/>
    <property type="project" value="TreeGrafter"/>
</dbReference>
<evidence type="ECO:0000256" key="1">
    <source>
        <dbReference type="ARBA" id="ARBA00006484"/>
    </source>
</evidence>
<accession>A0A1M4S2D7</accession>
<dbReference type="Proteomes" id="UP000184291">
    <property type="component" value="Unassembled WGS sequence"/>
</dbReference>
<dbReference type="InterPro" id="IPR020904">
    <property type="entry name" value="Sc_DH/Rdtase_CS"/>
</dbReference>
<dbReference type="STRING" id="1892869.ACGLYG10_2390"/>
<evidence type="ECO:0000313" key="6">
    <source>
        <dbReference type="Proteomes" id="UP000184291"/>
    </source>
</evidence>
<dbReference type="Pfam" id="PF00106">
    <property type="entry name" value="adh_short"/>
    <property type="match status" value="1"/>
</dbReference>
<dbReference type="GO" id="GO:0016491">
    <property type="term" value="F:oxidoreductase activity"/>
    <property type="evidence" value="ECO:0007669"/>
    <property type="project" value="UniProtKB-KW"/>
</dbReference>
<gene>
    <name evidence="5" type="ORF">ACGLYG10_2390</name>
</gene>
<dbReference type="PANTHER" id="PTHR44196:SF1">
    <property type="entry name" value="DEHYDROGENASE_REDUCTASE SDR FAMILY MEMBER 7B"/>
    <property type="match status" value="1"/>
</dbReference>
<dbReference type="InterPro" id="IPR036291">
    <property type="entry name" value="NAD(P)-bd_dom_sf"/>
</dbReference>
<dbReference type="EMBL" id="FQTT01000013">
    <property type="protein sequence ID" value="SHE26147.1"/>
    <property type="molecule type" value="Genomic_DNA"/>
</dbReference>
<dbReference type="InterPro" id="IPR057326">
    <property type="entry name" value="KR_dom"/>
</dbReference>
<protein>
    <submittedName>
        <fullName evidence="5">Short-chain dehydrogenase/reductase sdr</fullName>
    </submittedName>
</protein>
<dbReference type="Gene3D" id="3.40.50.720">
    <property type="entry name" value="NAD(P)-binding Rossmann-like Domain"/>
    <property type="match status" value="1"/>
</dbReference>
<keyword evidence="2" id="KW-0560">Oxidoreductase</keyword>
<evidence type="ECO:0000313" key="5">
    <source>
        <dbReference type="EMBL" id="SHE26147.1"/>
    </source>
</evidence>
<dbReference type="OrthoDB" id="3178062at2"/>